<keyword evidence="5" id="KW-0238">DNA-binding</keyword>
<dbReference type="InterPro" id="IPR035937">
    <property type="entry name" value="FPG_N"/>
</dbReference>
<dbReference type="Gene3D" id="3.20.190.10">
    <property type="entry name" value="MutM-like, N-terminal"/>
    <property type="match status" value="1"/>
</dbReference>
<keyword evidence="4" id="KW-0378">Hydrolase</keyword>
<feature type="domain" description="Formamidopyrimidine-DNA glycosylase catalytic" evidence="10">
    <location>
        <begin position="2"/>
        <end position="168"/>
    </location>
</feature>
<dbReference type="SUPFAM" id="SSF46946">
    <property type="entry name" value="S13-like H2TH domain"/>
    <property type="match status" value="1"/>
</dbReference>
<sequence length="313" mass="35324">MPEGPTVKKWATMAGQFLGRKVLRTGGNTKRVDLQILQGLYFSDIQVHGKEMFMKFASDSSEQSSVQVWLRYHFGMWGTLRVNELKTISNSTLYRARYIQDPKPRLVLSFGEEEFLAFYGCSVQQVDAPLLDNENDVLRDSFNIEKSSSFLRQEKPVCHLLLDQRQFAGVGNIVKNEALYSARLHPMQLGSTLSSEKILELVEAAGNIAKKWAKDGTPYSPLAGLNIYCKKTCPLGHKVQREMLDHGEFTRITYWCSWCQPLQPTAPSTEFAEQVQVTETSGEKSPKTWLSEGSSKWPVVILKETSPGSNLYA</sequence>
<dbReference type="InterPro" id="IPR012319">
    <property type="entry name" value="FPG_cat"/>
</dbReference>
<dbReference type="InterPro" id="IPR015886">
    <property type="entry name" value="H2TH_FPG"/>
</dbReference>
<keyword evidence="9" id="KW-0326">Glycosidase</keyword>
<comment type="similarity">
    <text evidence="2">Belongs to the FPG family.</text>
</comment>
<dbReference type="PROSITE" id="PS51068">
    <property type="entry name" value="FPG_CAT"/>
    <property type="match status" value="1"/>
</dbReference>
<dbReference type="SUPFAM" id="SSF81624">
    <property type="entry name" value="N-terminal domain of MutM-like DNA repair proteins"/>
    <property type="match status" value="1"/>
</dbReference>
<keyword evidence="8" id="KW-0511">Multifunctional enzyme</keyword>
<dbReference type="GO" id="GO:0008270">
    <property type="term" value="F:zinc ion binding"/>
    <property type="evidence" value="ECO:0007669"/>
    <property type="project" value="InterPro"/>
</dbReference>
<dbReference type="Gene3D" id="1.10.8.50">
    <property type="match status" value="1"/>
</dbReference>
<dbReference type="PANTHER" id="PTHR22993:SF9">
    <property type="entry name" value="FORMAMIDOPYRIMIDINE-DNA GLYCOSYLASE"/>
    <property type="match status" value="1"/>
</dbReference>
<dbReference type="SMART" id="SM01232">
    <property type="entry name" value="H2TH"/>
    <property type="match status" value="1"/>
</dbReference>
<evidence type="ECO:0000256" key="3">
    <source>
        <dbReference type="ARBA" id="ARBA00022763"/>
    </source>
</evidence>
<dbReference type="SMART" id="SM00898">
    <property type="entry name" value="Fapy_DNA_glyco"/>
    <property type="match status" value="1"/>
</dbReference>
<dbReference type="KEGG" id="bbel:109476956"/>
<dbReference type="PANTHER" id="PTHR22993">
    <property type="entry name" value="FORMAMIDOPYRIMIDINE-DNA GLYCOSYLASE"/>
    <property type="match status" value="1"/>
</dbReference>
<comment type="catalytic activity">
    <reaction evidence="1">
        <text>Hydrolysis of DNA containing ring-opened 7-methylguanine residues, releasing 2,6-diamino-4-hydroxy-5-(N-methyl)formamidopyrimidine.</text>
        <dbReference type="EC" id="3.2.2.23"/>
    </reaction>
</comment>
<evidence type="ECO:0000256" key="9">
    <source>
        <dbReference type="ARBA" id="ARBA00023295"/>
    </source>
</evidence>
<accession>A0A6P4ZHN1</accession>
<dbReference type="AlphaFoldDB" id="A0A6P4ZHN1"/>
<dbReference type="RefSeq" id="XP_019633534.1">
    <property type="nucleotide sequence ID" value="XM_019777975.1"/>
</dbReference>
<keyword evidence="6" id="KW-0234">DNA repair</keyword>
<dbReference type="GO" id="GO:0006284">
    <property type="term" value="P:base-excision repair"/>
    <property type="evidence" value="ECO:0007669"/>
    <property type="project" value="InterPro"/>
</dbReference>
<dbReference type="OrthoDB" id="444592at2759"/>
<dbReference type="Proteomes" id="UP000515135">
    <property type="component" value="Unplaced"/>
</dbReference>
<dbReference type="GO" id="GO:0016829">
    <property type="term" value="F:lyase activity"/>
    <property type="evidence" value="ECO:0007669"/>
    <property type="project" value="UniProtKB-KW"/>
</dbReference>
<evidence type="ECO:0000256" key="8">
    <source>
        <dbReference type="ARBA" id="ARBA00023268"/>
    </source>
</evidence>
<reference evidence="12" key="1">
    <citation type="submission" date="2025-08" db="UniProtKB">
        <authorList>
            <consortium name="RefSeq"/>
        </authorList>
    </citation>
    <scope>IDENTIFICATION</scope>
    <source>
        <tissue evidence="12">Gonad</tissue>
    </source>
</reference>
<dbReference type="GO" id="GO:0005634">
    <property type="term" value="C:nucleus"/>
    <property type="evidence" value="ECO:0007669"/>
    <property type="project" value="TreeGrafter"/>
</dbReference>
<protein>
    <submittedName>
        <fullName evidence="12">Endonuclease 8-like 2</fullName>
    </submittedName>
</protein>
<keyword evidence="11" id="KW-1185">Reference proteome</keyword>
<evidence type="ECO:0000256" key="6">
    <source>
        <dbReference type="ARBA" id="ARBA00023204"/>
    </source>
</evidence>
<name>A0A6P4ZHN1_BRABE</name>
<evidence type="ECO:0000313" key="12">
    <source>
        <dbReference type="RefSeq" id="XP_019633534.1"/>
    </source>
</evidence>
<gene>
    <name evidence="12" type="primary">LOC109476956</name>
</gene>
<keyword evidence="7" id="KW-0456">Lyase</keyword>
<keyword evidence="3" id="KW-0227">DNA damage</keyword>
<dbReference type="GO" id="GO:0008534">
    <property type="term" value="F:oxidized purine nucleobase lesion DNA N-glycosylase activity"/>
    <property type="evidence" value="ECO:0007669"/>
    <property type="project" value="UniProtKB-EC"/>
</dbReference>
<organism evidence="11 12">
    <name type="scientific">Branchiostoma belcheri</name>
    <name type="common">Amphioxus</name>
    <dbReference type="NCBI Taxonomy" id="7741"/>
    <lineage>
        <taxon>Eukaryota</taxon>
        <taxon>Metazoa</taxon>
        <taxon>Chordata</taxon>
        <taxon>Cephalochordata</taxon>
        <taxon>Leptocardii</taxon>
        <taxon>Amphioxiformes</taxon>
        <taxon>Branchiostomatidae</taxon>
        <taxon>Branchiostoma</taxon>
    </lineage>
</organism>
<evidence type="ECO:0000313" key="11">
    <source>
        <dbReference type="Proteomes" id="UP000515135"/>
    </source>
</evidence>
<dbReference type="GO" id="GO:0003906">
    <property type="term" value="F:DNA-(apurinic or apyrimidinic site) endonuclease activity"/>
    <property type="evidence" value="ECO:0007669"/>
    <property type="project" value="InterPro"/>
</dbReference>
<evidence type="ECO:0000256" key="4">
    <source>
        <dbReference type="ARBA" id="ARBA00022801"/>
    </source>
</evidence>
<evidence type="ECO:0000259" key="10">
    <source>
        <dbReference type="PROSITE" id="PS51068"/>
    </source>
</evidence>
<evidence type="ECO:0000256" key="2">
    <source>
        <dbReference type="ARBA" id="ARBA00009409"/>
    </source>
</evidence>
<proteinExistence type="inferred from homology"/>
<evidence type="ECO:0000256" key="5">
    <source>
        <dbReference type="ARBA" id="ARBA00023125"/>
    </source>
</evidence>
<dbReference type="Pfam" id="PF06831">
    <property type="entry name" value="H2TH"/>
    <property type="match status" value="1"/>
</dbReference>
<evidence type="ECO:0000256" key="7">
    <source>
        <dbReference type="ARBA" id="ARBA00023239"/>
    </source>
</evidence>
<dbReference type="InterPro" id="IPR010979">
    <property type="entry name" value="Ribosomal_uS13-like_H2TH"/>
</dbReference>
<dbReference type="GO" id="GO:0003684">
    <property type="term" value="F:damaged DNA binding"/>
    <property type="evidence" value="ECO:0007669"/>
    <property type="project" value="InterPro"/>
</dbReference>
<evidence type="ECO:0000256" key="1">
    <source>
        <dbReference type="ARBA" id="ARBA00001668"/>
    </source>
</evidence>
<dbReference type="GeneID" id="109476956"/>